<organism evidence="1 2">
    <name type="scientific">Vaccinium darrowii</name>
    <dbReference type="NCBI Taxonomy" id="229202"/>
    <lineage>
        <taxon>Eukaryota</taxon>
        <taxon>Viridiplantae</taxon>
        <taxon>Streptophyta</taxon>
        <taxon>Embryophyta</taxon>
        <taxon>Tracheophyta</taxon>
        <taxon>Spermatophyta</taxon>
        <taxon>Magnoliopsida</taxon>
        <taxon>eudicotyledons</taxon>
        <taxon>Gunneridae</taxon>
        <taxon>Pentapetalae</taxon>
        <taxon>asterids</taxon>
        <taxon>Ericales</taxon>
        <taxon>Ericaceae</taxon>
        <taxon>Vaccinioideae</taxon>
        <taxon>Vaccinieae</taxon>
        <taxon>Vaccinium</taxon>
    </lineage>
</organism>
<dbReference type="Proteomes" id="UP000828048">
    <property type="component" value="Chromosome 7"/>
</dbReference>
<accession>A0ACB7Y6R5</accession>
<sequence length="88" mass="9656">MEIPKLGAEAATKAIDEWAQPKSRITHLVFHSTLGTVMPGVDYQLIKLLGLNPSVKRCMFYQLGCYGGGTVLRLAKDLAQNNPGSRRI</sequence>
<evidence type="ECO:0000313" key="2">
    <source>
        <dbReference type="Proteomes" id="UP000828048"/>
    </source>
</evidence>
<keyword evidence="2" id="KW-1185">Reference proteome</keyword>
<name>A0ACB7Y6R5_9ERIC</name>
<gene>
    <name evidence="1" type="ORF">Vadar_008150</name>
</gene>
<dbReference type="EMBL" id="CM037157">
    <property type="protein sequence ID" value="KAH7848797.1"/>
    <property type="molecule type" value="Genomic_DNA"/>
</dbReference>
<protein>
    <submittedName>
        <fullName evidence="1">Uncharacterized protein</fullName>
    </submittedName>
</protein>
<comment type="caution">
    <text evidence="1">The sequence shown here is derived from an EMBL/GenBank/DDBJ whole genome shotgun (WGS) entry which is preliminary data.</text>
</comment>
<proteinExistence type="predicted"/>
<reference evidence="1 2" key="1">
    <citation type="journal article" date="2021" name="Hortic Res">
        <title>High-quality reference genome and annotation aids understanding of berry development for evergreen blueberry (Vaccinium darrowii).</title>
        <authorList>
            <person name="Yu J."/>
            <person name="Hulse-Kemp A.M."/>
            <person name="Babiker E."/>
            <person name="Staton M."/>
        </authorList>
    </citation>
    <scope>NUCLEOTIDE SEQUENCE [LARGE SCALE GENOMIC DNA]</scope>
    <source>
        <strain evidence="2">cv. NJ 8807/NJ 8810</strain>
        <tissue evidence="1">Young leaf</tissue>
    </source>
</reference>
<evidence type="ECO:0000313" key="1">
    <source>
        <dbReference type="EMBL" id="KAH7848797.1"/>
    </source>
</evidence>